<feature type="region of interest" description="Disordered" evidence="1">
    <location>
        <begin position="489"/>
        <end position="608"/>
    </location>
</feature>
<feature type="region of interest" description="Disordered" evidence="1">
    <location>
        <begin position="58"/>
        <end position="83"/>
    </location>
</feature>
<feature type="compositionally biased region" description="Low complexity" evidence="1">
    <location>
        <begin position="271"/>
        <end position="283"/>
    </location>
</feature>
<evidence type="ECO:0000313" key="3">
    <source>
        <dbReference type="Proteomes" id="UP000193218"/>
    </source>
</evidence>
<dbReference type="OrthoDB" id="2505754at2759"/>
<protein>
    <submittedName>
        <fullName evidence="2">Uncharacterized protein</fullName>
    </submittedName>
</protein>
<dbReference type="Proteomes" id="UP000193218">
    <property type="component" value="Unassembled WGS sequence"/>
</dbReference>
<evidence type="ECO:0000313" key="2">
    <source>
        <dbReference type="EMBL" id="ORX34154.1"/>
    </source>
</evidence>
<comment type="caution">
    <text evidence="2">The sequence shown here is derived from an EMBL/GenBank/DDBJ whole genome shotgun (WGS) entry which is preliminary data.</text>
</comment>
<dbReference type="EMBL" id="NBSH01000015">
    <property type="protein sequence ID" value="ORX34154.1"/>
    <property type="molecule type" value="Genomic_DNA"/>
</dbReference>
<gene>
    <name evidence="2" type="ORF">BD324DRAFT_636869</name>
</gene>
<feature type="compositionally biased region" description="Polar residues" evidence="1">
    <location>
        <begin position="303"/>
        <end position="316"/>
    </location>
</feature>
<feature type="region of interest" description="Disordered" evidence="1">
    <location>
        <begin position="167"/>
        <end position="324"/>
    </location>
</feature>
<reference evidence="2 3" key="1">
    <citation type="submission" date="2017-03" db="EMBL/GenBank/DDBJ databases">
        <title>Widespread Adenine N6-methylation of Active Genes in Fungi.</title>
        <authorList>
            <consortium name="DOE Joint Genome Institute"/>
            <person name="Mondo S.J."/>
            <person name="Dannebaum R.O."/>
            <person name="Kuo R.C."/>
            <person name="Louie K.B."/>
            <person name="Bewick A.J."/>
            <person name="Labutti K."/>
            <person name="Haridas S."/>
            <person name="Kuo A."/>
            <person name="Salamov A."/>
            <person name="Ahrendt S.R."/>
            <person name="Lau R."/>
            <person name="Bowen B.P."/>
            <person name="Lipzen A."/>
            <person name="Sullivan W."/>
            <person name="Andreopoulos W.B."/>
            <person name="Clum A."/>
            <person name="Lindquist E."/>
            <person name="Daum C."/>
            <person name="Northen T.R."/>
            <person name="Ramamoorthy G."/>
            <person name="Schmitz R.J."/>
            <person name="Gryganskyi A."/>
            <person name="Culley D."/>
            <person name="Magnuson J."/>
            <person name="James T.Y."/>
            <person name="O'Malley M.A."/>
            <person name="Stajich J.E."/>
            <person name="Spatafora J.W."/>
            <person name="Visel A."/>
            <person name="Grigoriev I.V."/>
        </authorList>
    </citation>
    <scope>NUCLEOTIDE SEQUENCE [LARGE SCALE GENOMIC DNA]</scope>
    <source>
        <strain evidence="2 3">NRRL Y-17943</strain>
    </source>
</reference>
<dbReference type="InParanoid" id="A0A1Y1U9D5"/>
<sequence length="608" mass="64297">MTDIYTRSPQLTAPLRVKRKSVASAELKKLQRRTLSADSRLPTLFATLALPPTPCSIMSTAGSPPKEVSQLPPDEQTTPESPERDVEALILELRSSLSASQTLLHSQTQRLTKMANLETELSVLKDQHAFVTAAKEAVEKDLQQEKKRREAAEETVEMLRGQVEQARRGVGMLQKQEKDRKRMSQIPHIPAGGFAAMEESSEEAVMEKETSKASKRTSFIGARKTSSNSEPDSHSIAGSSRPTPFTSPNPDMPKTGGLRELRLGSLVHPPSSSGAAGSSFSSSPIGTHFEEVSYPIPPMGHRTPSSSTVLSNTQLSPPKAAGVSDEEAASLRLELRRVKSQLAESEESRIASEACLKALREFMASGGEGEAPPNELLREMRLPPLPSDVEPGMEETNVKKSSGSGWGFKLWRGGAQSSGGGGGPASSPASTMVEPPGSPESEKMLPSAQFASTPKIGTSGSPLPTPGDLPVEGAVQAVPTSQTPLASFVSGWTKGVVPGTPVDRPSAPGRKLTSFFSRGNAKKDETESPVVQDTIEGEASQAEDADGKGAAAELEPSPDIVDLTEGAEDKRASGTTGSGTEDVIGTPKGSPEVQTSKLSPDVKQVDVE</sequence>
<accession>A0A1Y1U9D5</accession>
<feature type="region of interest" description="Disordered" evidence="1">
    <location>
        <begin position="382"/>
        <end position="472"/>
    </location>
</feature>
<evidence type="ECO:0000256" key="1">
    <source>
        <dbReference type="SAM" id="MobiDB-lite"/>
    </source>
</evidence>
<keyword evidence="3" id="KW-1185">Reference proteome</keyword>
<dbReference type="STRING" id="4999.A0A1Y1U9D5"/>
<organism evidence="2 3">
    <name type="scientific">Kockovaella imperatae</name>
    <dbReference type="NCBI Taxonomy" id="4999"/>
    <lineage>
        <taxon>Eukaryota</taxon>
        <taxon>Fungi</taxon>
        <taxon>Dikarya</taxon>
        <taxon>Basidiomycota</taxon>
        <taxon>Agaricomycotina</taxon>
        <taxon>Tremellomycetes</taxon>
        <taxon>Tremellales</taxon>
        <taxon>Cuniculitremaceae</taxon>
        <taxon>Kockovaella</taxon>
    </lineage>
</organism>
<dbReference type="RefSeq" id="XP_021868432.1">
    <property type="nucleotide sequence ID" value="XM_022016942.1"/>
</dbReference>
<feature type="compositionally biased region" description="Polar residues" evidence="1">
    <location>
        <begin position="224"/>
        <end position="244"/>
    </location>
</feature>
<dbReference type="GeneID" id="33558751"/>
<name>A0A1Y1U9D5_9TREE</name>
<feature type="compositionally biased region" description="Polar residues" evidence="1">
    <location>
        <begin position="449"/>
        <end position="462"/>
    </location>
</feature>
<proteinExistence type="predicted"/>
<dbReference type="AlphaFoldDB" id="A0A1Y1U9D5"/>
<dbReference type="FunCoup" id="A0A1Y1U9D5">
    <property type="interactions" value="228"/>
</dbReference>